<dbReference type="AlphaFoldDB" id="A0A851P683"/>
<feature type="region of interest" description="Disordered" evidence="1">
    <location>
        <begin position="412"/>
        <end position="439"/>
    </location>
</feature>
<dbReference type="PROSITE" id="PS00028">
    <property type="entry name" value="ZINC_FINGER_C2H2_1"/>
    <property type="match status" value="1"/>
</dbReference>
<dbReference type="OrthoDB" id="1925236at2759"/>
<dbReference type="InterPro" id="IPR003604">
    <property type="entry name" value="Matrin/U1-like-C_Znf_C2H2"/>
</dbReference>
<evidence type="ECO:0000256" key="1">
    <source>
        <dbReference type="SAM" id="MobiDB-lite"/>
    </source>
</evidence>
<dbReference type="SMART" id="SM00451">
    <property type="entry name" value="ZnF_U1"/>
    <property type="match status" value="4"/>
</dbReference>
<feature type="non-terminal residue" evidence="3">
    <location>
        <position position="1"/>
    </location>
</feature>
<comment type="caution">
    <text evidence="3">The sequence shown here is derived from an EMBL/GenBank/DDBJ whole genome shotgun (WGS) entry which is preliminary data.</text>
</comment>
<feature type="non-terminal residue" evidence="3">
    <location>
        <position position="439"/>
    </location>
</feature>
<dbReference type="PANTHER" id="PTHR46742:SF2">
    <property type="entry name" value="ZINC FINGER MATRIN-TYPE PROTEIN 1"/>
    <property type="match status" value="1"/>
</dbReference>
<gene>
    <name evidence="3" type="primary">Zmat1</name>
    <name evidence="3" type="ORF">PENPIL_R08535</name>
</gene>
<dbReference type="SMART" id="SM00355">
    <property type="entry name" value="ZnF_C2H2"/>
    <property type="match status" value="3"/>
</dbReference>
<proteinExistence type="predicted"/>
<accession>A0A851P683</accession>
<evidence type="ECO:0000259" key="2">
    <source>
        <dbReference type="PROSITE" id="PS00028"/>
    </source>
</evidence>
<dbReference type="InterPro" id="IPR036236">
    <property type="entry name" value="Znf_C2H2_sf"/>
</dbReference>
<dbReference type="GO" id="GO:0003676">
    <property type="term" value="F:nucleic acid binding"/>
    <property type="evidence" value="ECO:0007669"/>
    <property type="project" value="InterPro"/>
</dbReference>
<reference evidence="3" key="1">
    <citation type="submission" date="2019-09" db="EMBL/GenBank/DDBJ databases">
        <title>Bird 10,000 Genomes (B10K) Project - Family phase.</title>
        <authorList>
            <person name="Zhang G."/>
        </authorList>
    </citation>
    <scope>NUCLEOTIDE SEQUENCE</scope>
    <source>
        <strain evidence="3">B10K-DU-001-08</strain>
        <tissue evidence="3">Muscle</tissue>
    </source>
</reference>
<dbReference type="Proteomes" id="UP000613066">
    <property type="component" value="Unassembled WGS sequence"/>
</dbReference>
<organism evidence="3 4">
    <name type="scientific">Penelope pileata</name>
    <dbReference type="NCBI Taxonomy" id="1118817"/>
    <lineage>
        <taxon>Eukaryota</taxon>
        <taxon>Metazoa</taxon>
        <taxon>Chordata</taxon>
        <taxon>Craniata</taxon>
        <taxon>Vertebrata</taxon>
        <taxon>Euteleostomi</taxon>
        <taxon>Archelosauria</taxon>
        <taxon>Archosauria</taxon>
        <taxon>Dinosauria</taxon>
        <taxon>Saurischia</taxon>
        <taxon>Theropoda</taxon>
        <taxon>Coelurosauria</taxon>
        <taxon>Aves</taxon>
        <taxon>Neognathae</taxon>
        <taxon>Galloanserae</taxon>
        <taxon>Galliformes</taxon>
        <taxon>Cracidae</taxon>
        <taxon>Penelope</taxon>
    </lineage>
</organism>
<sequence length="439" mass="49959">DEATRKDLFTDTFCKVCRAVLQFKSQRMSHYKGKKHAQRDCLYVQRHGKKYKRQGWDTQEEMDFTDFQMDETGIMEQNYCNLCNMILMSPDVALSHLWGKIHAKKVKQLSRNKALMPAQSMQPISAEELPSSSSNTSLELNNPNYCRLCCAPFNNPLSAQQHYGGKKHRRNIARKKIVEELGLKPVPLESGADGSVVSVIGFNHYTCPACNVLLSSIEEYQSHMQGKKHKIRAAKVDNLMKNSKKTYNIFQGQLTDCIQVQKATVLEQRTYLRITEKFQGESAEGRSDHGEVIPSAFKCEQRQHSNLFSETQSPANAREKRSPSCSSACEHALEKPQNCQSSTGYCVEGQTSEVAPSRGESFGPSVVESKDYCKLVLAETFSLSYTEEQKPQLKSTKEEKCVSEELKCKEEDTKLKRKENSEGADLRKESRRQKRMKFD</sequence>
<dbReference type="Pfam" id="PF12874">
    <property type="entry name" value="zf-met"/>
    <property type="match status" value="4"/>
</dbReference>
<evidence type="ECO:0000313" key="3">
    <source>
        <dbReference type="EMBL" id="NXC46605.1"/>
    </source>
</evidence>
<dbReference type="PANTHER" id="PTHR46742">
    <property type="entry name" value="LYSINE-RICH COILED-COIL PROTEIN 1"/>
    <property type="match status" value="1"/>
</dbReference>
<evidence type="ECO:0000313" key="4">
    <source>
        <dbReference type="Proteomes" id="UP000613066"/>
    </source>
</evidence>
<feature type="compositionally biased region" description="Basic and acidic residues" evidence="1">
    <location>
        <begin position="412"/>
        <end position="428"/>
    </location>
</feature>
<name>A0A851P683_9GALL</name>
<dbReference type="SUPFAM" id="SSF57667">
    <property type="entry name" value="beta-beta-alpha zinc fingers"/>
    <property type="match status" value="4"/>
</dbReference>
<feature type="compositionally biased region" description="Basic residues" evidence="1">
    <location>
        <begin position="429"/>
        <end position="439"/>
    </location>
</feature>
<dbReference type="GO" id="GO:0008270">
    <property type="term" value="F:zinc ion binding"/>
    <property type="evidence" value="ECO:0007669"/>
    <property type="project" value="InterPro"/>
</dbReference>
<dbReference type="InterPro" id="IPR013087">
    <property type="entry name" value="Znf_C2H2_type"/>
</dbReference>
<feature type="domain" description="C2H2-type" evidence="2">
    <location>
        <begin position="207"/>
        <end position="229"/>
    </location>
</feature>
<protein>
    <submittedName>
        <fullName evidence="3">ZMAT1 protein</fullName>
    </submittedName>
</protein>
<dbReference type="Gene3D" id="3.30.160.60">
    <property type="entry name" value="Classic Zinc Finger"/>
    <property type="match status" value="4"/>
</dbReference>
<keyword evidence="4" id="KW-1185">Reference proteome</keyword>
<dbReference type="EMBL" id="WBMW01004027">
    <property type="protein sequence ID" value="NXC46605.1"/>
    <property type="molecule type" value="Genomic_DNA"/>
</dbReference>